<organism evidence="1 2">
    <name type="scientific">Entomophthora muscae</name>
    <dbReference type="NCBI Taxonomy" id="34485"/>
    <lineage>
        <taxon>Eukaryota</taxon>
        <taxon>Fungi</taxon>
        <taxon>Fungi incertae sedis</taxon>
        <taxon>Zoopagomycota</taxon>
        <taxon>Entomophthoromycotina</taxon>
        <taxon>Entomophthoromycetes</taxon>
        <taxon>Entomophthorales</taxon>
        <taxon>Entomophthoraceae</taxon>
        <taxon>Entomophthora</taxon>
    </lineage>
</organism>
<accession>A0ACC2US56</accession>
<evidence type="ECO:0000313" key="2">
    <source>
        <dbReference type="Proteomes" id="UP001165960"/>
    </source>
</evidence>
<comment type="caution">
    <text evidence="1">The sequence shown here is derived from an EMBL/GenBank/DDBJ whole genome shotgun (WGS) entry which is preliminary data.</text>
</comment>
<sequence length="78" mass="8957">MPSPKGWRTLGWHLVENPPDASRVALDSRGRISSSFRIRFHRFGFPQYGGIRKTKTGKSERDDYGICRNRPVSLPMQP</sequence>
<proteinExistence type="predicted"/>
<protein>
    <submittedName>
        <fullName evidence="1">Uncharacterized protein</fullName>
    </submittedName>
</protein>
<dbReference type="Proteomes" id="UP001165960">
    <property type="component" value="Unassembled WGS sequence"/>
</dbReference>
<dbReference type="EMBL" id="QTSX02000025">
    <property type="protein sequence ID" value="KAJ9089888.1"/>
    <property type="molecule type" value="Genomic_DNA"/>
</dbReference>
<gene>
    <name evidence="1" type="ORF">DSO57_1008289</name>
</gene>
<keyword evidence="2" id="KW-1185">Reference proteome</keyword>
<name>A0ACC2US56_9FUNG</name>
<evidence type="ECO:0000313" key="1">
    <source>
        <dbReference type="EMBL" id="KAJ9089888.1"/>
    </source>
</evidence>
<reference evidence="1" key="1">
    <citation type="submission" date="2022-04" db="EMBL/GenBank/DDBJ databases">
        <title>Genome of the entomopathogenic fungus Entomophthora muscae.</title>
        <authorList>
            <person name="Elya C."/>
            <person name="Lovett B.R."/>
            <person name="Lee E."/>
            <person name="Macias A.M."/>
            <person name="Hajek A.E."/>
            <person name="De Bivort B.L."/>
            <person name="Kasson M.T."/>
            <person name="De Fine Licht H.H."/>
            <person name="Stajich J.E."/>
        </authorList>
    </citation>
    <scope>NUCLEOTIDE SEQUENCE</scope>
    <source>
        <strain evidence="1">Berkeley</strain>
    </source>
</reference>